<accession>A0A1B0BRY6</accession>
<keyword evidence="1" id="KW-1133">Transmembrane helix</keyword>
<sequence length="98" mass="11368">MNELKNARTTSKYSKHQFHIINCEFINTRATKSVLDLQTIVILLLLIFAIPSHKLIVKQLTRFSKNFRIKRAFQPFLTLDNTQVKLFESHLIGAKGIN</sequence>
<protein>
    <submittedName>
        <fullName evidence="2">Uncharacterized protein</fullName>
    </submittedName>
</protein>
<keyword evidence="1" id="KW-0812">Transmembrane</keyword>
<dbReference type="EnsemblMetazoa" id="GPPI038724-RA">
    <property type="protein sequence ID" value="GPPI038724-PA"/>
    <property type="gene ID" value="GPPI038724"/>
</dbReference>
<name>A0A1B0BRY6_9MUSC</name>
<keyword evidence="3" id="KW-1185">Reference proteome</keyword>
<dbReference type="EMBL" id="JXJN01019414">
    <property type="status" value="NOT_ANNOTATED_CDS"/>
    <property type="molecule type" value="Genomic_DNA"/>
</dbReference>
<evidence type="ECO:0000256" key="1">
    <source>
        <dbReference type="SAM" id="Phobius"/>
    </source>
</evidence>
<reference evidence="2" key="2">
    <citation type="submission" date="2020-05" db="UniProtKB">
        <authorList>
            <consortium name="EnsemblMetazoa"/>
        </authorList>
    </citation>
    <scope>IDENTIFICATION</scope>
    <source>
        <strain evidence="2">IAEA</strain>
    </source>
</reference>
<evidence type="ECO:0000313" key="2">
    <source>
        <dbReference type="EnsemblMetazoa" id="GPPI038724-PA"/>
    </source>
</evidence>
<feature type="transmembrane region" description="Helical" evidence="1">
    <location>
        <begin position="37"/>
        <end position="57"/>
    </location>
</feature>
<dbReference type="AlphaFoldDB" id="A0A1B0BRY6"/>
<proteinExistence type="predicted"/>
<evidence type="ECO:0000313" key="3">
    <source>
        <dbReference type="Proteomes" id="UP000092460"/>
    </source>
</evidence>
<dbReference type="Proteomes" id="UP000092460">
    <property type="component" value="Unassembled WGS sequence"/>
</dbReference>
<organism evidence="2 3">
    <name type="scientific">Glossina palpalis gambiensis</name>
    <dbReference type="NCBI Taxonomy" id="67801"/>
    <lineage>
        <taxon>Eukaryota</taxon>
        <taxon>Metazoa</taxon>
        <taxon>Ecdysozoa</taxon>
        <taxon>Arthropoda</taxon>
        <taxon>Hexapoda</taxon>
        <taxon>Insecta</taxon>
        <taxon>Pterygota</taxon>
        <taxon>Neoptera</taxon>
        <taxon>Endopterygota</taxon>
        <taxon>Diptera</taxon>
        <taxon>Brachycera</taxon>
        <taxon>Muscomorpha</taxon>
        <taxon>Hippoboscoidea</taxon>
        <taxon>Glossinidae</taxon>
        <taxon>Glossina</taxon>
    </lineage>
</organism>
<dbReference type="VEuPathDB" id="VectorBase:GPPI038724"/>
<keyword evidence="1" id="KW-0472">Membrane</keyword>
<reference evidence="3" key="1">
    <citation type="submission" date="2015-01" db="EMBL/GenBank/DDBJ databases">
        <authorList>
            <person name="Aksoy S."/>
            <person name="Warren W."/>
            <person name="Wilson R.K."/>
        </authorList>
    </citation>
    <scope>NUCLEOTIDE SEQUENCE [LARGE SCALE GENOMIC DNA]</scope>
    <source>
        <strain evidence="3">IAEA</strain>
    </source>
</reference>